<name>A0A1E7ERH4_9STRA</name>
<accession>A0A1E7ERH4</accession>
<reference evidence="1 2" key="1">
    <citation type="submission" date="2016-09" db="EMBL/GenBank/DDBJ databases">
        <title>Extensive genetic diversity and differential bi-allelic expression allows diatom success in the polar Southern Ocean.</title>
        <authorList>
            <consortium name="DOE Joint Genome Institute"/>
            <person name="Mock T."/>
            <person name="Otillar R.P."/>
            <person name="Strauss J."/>
            <person name="Dupont C."/>
            <person name="Frickenhaus S."/>
            <person name="Maumus F."/>
            <person name="Mcmullan M."/>
            <person name="Sanges R."/>
            <person name="Schmutz J."/>
            <person name="Toseland A."/>
            <person name="Valas R."/>
            <person name="Veluchamy A."/>
            <person name="Ward B.J."/>
            <person name="Allen A."/>
            <person name="Barry K."/>
            <person name="Falciatore A."/>
            <person name="Ferrante M."/>
            <person name="Fortunato A.E."/>
            <person name="Gloeckner G."/>
            <person name="Gruber A."/>
            <person name="Hipkin R."/>
            <person name="Janech M."/>
            <person name="Kroth P."/>
            <person name="Leese F."/>
            <person name="Lindquist E."/>
            <person name="Lyon B.R."/>
            <person name="Martin J."/>
            <person name="Mayer C."/>
            <person name="Parker M."/>
            <person name="Quesneville H."/>
            <person name="Raymond J."/>
            <person name="Uhlig C."/>
            <person name="Valentin K.U."/>
            <person name="Worden A.Z."/>
            <person name="Armbrust E.V."/>
            <person name="Bowler C."/>
            <person name="Green B."/>
            <person name="Moulton V."/>
            <person name="Van Oosterhout C."/>
            <person name="Grigoriev I."/>
        </authorList>
    </citation>
    <scope>NUCLEOTIDE SEQUENCE [LARGE SCALE GENOMIC DNA]</scope>
    <source>
        <strain evidence="1 2">CCMP1102</strain>
    </source>
</reference>
<gene>
    <name evidence="1" type="ORF">FRACYDRAFT_249422</name>
</gene>
<dbReference type="AlphaFoldDB" id="A0A1E7ERH4"/>
<dbReference type="OrthoDB" id="44643at2759"/>
<protein>
    <submittedName>
        <fullName evidence="1">Uncharacterized protein</fullName>
    </submittedName>
</protein>
<dbReference type="KEGG" id="fcy:FRACYDRAFT_249422"/>
<evidence type="ECO:0000313" key="1">
    <source>
        <dbReference type="EMBL" id="OEU08531.1"/>
    </source>
</evidence>
<proteinExistence type="predicted"/>
<organism evidence="1 2">
    <name type="scientific">Fragilariopsis cylindrus CCMP1102</name>
    <dbReference type="NCBI Taxonomy" id="635003"/>
    <lineage>
        <taxon>Eukaryota</taxon>
        <taxon>Sar</taxon>
        <taxon>Stramenopiles</taxon>
        <taxon>Ochrophyta</taxon>
        <taxon>Bacillariophyta</taxon>
        <taxon>Bacillariophyceae</taxon>
        <taxon>Bacillariophycidae</taxon>
        <taxon>Bacillariales</taxon>
        <taxon>Bacillariaceae</taxon>
        <taxon>Fragilariopsis</taxon>
    </lineage>
</organism>
<sequence>MQSSVNLRSFWVYDIFIPRTRLAYLTDFGNLRSNLHEIDLSNTSSVIAGTMLSVHCPHLEKITWHNSTNDSLDLLGGHGISPSNNIKEIIMNDSSFYSTQLEIDNMSDLETHRDTFIFHCSKALERVSIRNVKWQFTIKIIDVVSNDRHNTES</sequence>
<evidence type="ECO:0000313" key="2">
    <source>
        <dbReference type="Proteomes" id="UP000095751"/>
    </source>
</evidence>
<dbReference type="EMBL" id="KV784379">
    <property type="protein sequence ID" value="OEU08531.1"/>
    <property type="molecule type" value="Genomic_DNA"/>
</dbReference>
<dbReference type="InParanoid" id="A0A1E7ERH4"/>
<keyword evidence="2" id="KW-1185">Reference proteome</keyword>
<dbReference type="Proteomes" id="UP000095751">
    <property type="component" value="Unassembled WGS sequence"/>
</dbReference>